<dbReference type="EMBL" id="JASCZI010273401">
    <property type="protein sequence ID" value="MED6224781.1"/>
    <property type="molecule type" value="Genomic_DNA"/>
</dbReference>
<name>A0ABU6ZS02_9FABA</name>
<accession>A0ABU6ZS02</accession>
<evidence type="ECO:0000313" key="1">
    <source>
        <dbReference type="EMBL" id="MED6224781.1"/>
    </source>
</evidence>
<feature type="non-terminal residue" evidence="1">
    <location>
        <position position="92"/>
    </location>
</feature>
<sequence length="92" mass="10528">MEVSYVDSHCDGSRKMLWSHPKQGRSILGSYEFIITYEVLNMVVSMCTRDITDKSKWWLPTTFSTDIWGLLTDAPKSFRKSGRPPASAPDRI</sequence>
<proteinExistence type="predicted"/>
<comment type="caution">
    <text evidence="1">The sequence shown here is derived from an EMBL/GenBank/DDBJ whole genome shotgun (WGS) entry which is preliminary data.</text>
</comment>
<protein>
    <submittedName>
        <fullName evidence="1">Uncharacterized protein</fullName>
    </submittedName>
</protein>
<keyword evidence="2" id="KW-1185">Reference proteome</keyword>
<dbReference type="Proteomes" id="UP001341840">
    <property type="component" value="Unassembled WGS sequence"/>
</dbReference>
<gene>
    <name evidence="1" type="ORF">PIB30_087441</name>
</gene>
<organism evidence="1 2">
    <name type="scientific">Stylosanthes scabra</name>
    <dbReference type="NCBI Taxonomy" id="79078"/>
    <lineage>
        <taxon>Eukaryota</taxon>
        <taxon>Viridiplantae</taxon>
        <taxon>Streptophyta</taxon>
        <taxon>Embryophyta</taxon>
        <taxon>Tracheophyta</taxon>
        <taxon>Spermatophyta</taxon>
        <taxon>Magnoliopsida</taxon>
        <taxon>eudicotyledons</taxon>
        <taxon>Gunneridae</taxon>
        <taxon>Pentapetalae</taxon>
        <taxon>rosids</taxon>
        <taxon>fabids</taxon>
        <taxon>Fabales</taxon>
        <taxon>Fabaceae</taxon>
        <taxon>Papilionoideae</taxon>
        <taxon>50 kb inversion clade</taxon>
        <taxon>dalbergioids sensu lato</taxon>
        <taxon>Dalbergieae</taxon>
        <taxon>Pterocarpus clade</taxon>
        <taxon>Stylosanthes</taxon>
    </lineage>
</organism>
<evidence type="ECO:0000313" key="2">
    <source>
        <dbReference type="Proteomes" id="UP001341840"/>
    </source>
</evidence>
<reference evidence="1 2" key="1">
    <citation type="journal article" date="2023" name="Plants (Basel)">
        <title>Bridging the Gap: Combining Genomics and Transcriptomics Approaches to Understand Stylosanthes scabra, an Orphan Legume from the Brazilian Caatinga.</title>
        <authorList>
            <person name="Ferreira-Neto J.R.C."/>
            <person name="da Silva M.D."/>
            <person name="Binneck E."/>
            <person name="de Melo N.F."/>
            <person name="da Silva R.H."/>
            <person name="de Melo A.L.T.M."/>
            <person name="Pandolfi V."/>
            <person name="Bustamante F.O."/>
            <person name="Brasileiro-Vidal A.C."/>
            <person name="Benko-Iseppon A.M."/>
        </authorList>
    </citation>
    <scope>NUCLEOTIDE SEQUENCE [LARGE SCALE GENOMIC DNA]</scope>
    <source>
        <tissue evidence="1">Leaves</tissue>
    </source>
</reference>